<protein>
    <submittedName>
        <fullName evidence="3">Uncharacterized protein</fullName>
    </submittedName>
</protein>
<evidence type="ECO:0000256" key="1">
    <source>
        <dbReference type="SAM" id="Phobius"/>
    </source>
</evidence>
<evidence type="ECO:0000313" key="3">
    <source>
        <dbReference type="WBParaSite" id="nRc.2.0.1.t28033-RA"/>
    </source>
</evidence>
<proteinExistence type="predicted"/>
<accession>A0A915JPL3</accession>
<dbReference type="Proteomes" id="UP000887565">
    <property type="component" value="Unplaced"/>
</dbReference>
<name>A0A915JPL3_ROMCU</name>
<keyword evidence="2" id="KW-1185">Reference proteome</keyword>
<sequence length="80" mass="9225">MHDLESTSKKYLCMKPSQDPDCGFREHASTKDPCIDHRRGHIPPLRYLSLAFVSLLCPPHFGVPSCVLCYFNLYTNHLFK</sequence>
<reference evidence="3" key="1">
    <citation type="submission" date="2022-11" db="UniProtKB">
        <authorList>
            <consortium name="WormBaseParasite"/>
        </authorList>
    </citation>
    <scope>IDENTIFICATION</scope>
</reference>
<keyword evidence="1" id="KW-0472">Membrane</keyword>
<evidence type="ECO:0000313" key="2">
    <source>
        <dbReference type="Proteomes" id="UP000887565"/>
    </source>
</evidence>
<keyword evidence="1" id="KW-1133">Transmembrane helix</keyword>
<keyword evidence="1" id="KW-0812">Transmembrane</keyword>
<dbReference type="AlphaFoldDB" id="A0A915JPL3"/>
<dbReference type="WBParaSite" id="nRc.2.0.1.t28033-RA">
    <property type="protein sequence ID" value="nRc.2.0.1.t28033-RA"/>
    <property type="gene ID" value="nRc.2.0.1.g28033"/>
</dbReference>
<organism evidence="2 3">
    <name type="scientific">Romanomermis culicivorax</name>
    <name type="common">Nematode worm</name>
    <dbReference type="NCBI Taxonomy" id="13658"/>
    <lineage>
        <taxon>Eukaryota</taxon>
        <taxon>Metazoa</taxon>
        <taxon>Ecdysozoa</taxon>
        <taxon>Nematoda</taxon>
        <taxon>Enoplea</taxon>
        <taxon>Dorylaimia</taxon>
        <taxon>Mermithida</taxon>
        <taxon>Mermithoidea</taxon>
        <taxon>Mermithidae</taxon>
        <taxon>Romanomermis</taxon>
    </lineage>
</organism>
<feature type="transmembrane region" description="Helical" evidence="1">
    <location>
        <begin position="47"/>
        <end position="73"/>
    </location>
</feature>